<gene>
    <name evidence="1" type="ORF">LOK49_LG05G01290</name>
</gene>
<evidence type="ECO:0000313" key="2">
    <source>
        <dbReference type="Proteomes" id="UP001060215"/>
    </source>
</evidence>
<name>A0ACC0HPG2_9ERIC</name>
<organism evidence="1 2">
    <name type="scientific">Camellia lanceoleosa</name>
    <dbReference type="NCBI Taxonomy" id="1840588"/>
    <lineage>
        <taxon>Eukaryota</taxon>
        <taxon>Viridiplantae</taxon>
        <taxon>Streptophyta</taxon>
        <taxon>Embryophyta</taxon>
        <taxon>Tracheophyta</taxon>
        <taxon>Spermatophyta</taxon>
        <taxon>Magnoliopsida</taxon>
        <taxon>eudicotyledons</taxon>
        <taxon>Gunneridae</taxon>
        <taxon>Pentapetalae</taxon>
        <taxon>asterids</taxon>
        <taxon>Ericales</taxon>
        <taxon>Theaceae</taxon>
        <taxon>Camellia</taxon>
    </lineage>
</organism>
<accession>A0ACC0HPG2</accession>
<keyword evidence="2" id="KW-1185">Reference proteome</keyword>
<protein>
    <submittedName>
        <fullName evidence="1">Uncharacterized protein</fullName>
    </submittedName>
</protein>
<dbReference type="Proteomes" id="UP001060215">
    <property type="component" value="Chromosome 4"/>
</dbReference>
<proteinExistence type="predicted"/>
<comment type="caution">
    <text evidence="1">The sequence shown here is derived from an EMBL/GenBank/DDBJ whole genome shotgun (WGS) entry which is preliminary data.</text>
</comment>
<reference evidence="1 2" key="1">
    <citation type="journal article" date="2022" name="Plant J.">
        <title>Chromosome-level genome of Camellia lanceoleosa provides a valuable resource for understanding genome evolution and self-incompatibility.</title>
        <authorList>
            <person name="Gong W."/>
            <person name="Xiao S."/>
            <person name="Wang L."/>
            <person name="Liao Z."/>
            <person name="Chang Y."/>
            <person name="Mo W."/>
            <person name="Hu G."/>
            <person name="Li W."/>
            <person name="Zhao G."/>
            <person name="Zhu H."/>
            <person name="Hu X."/>
            <person name="Ji K."/>
            <person name="Xiang X."/>
            <person name="Song Q."/>
            <person name="Yuan D."/>
            <person name="Jin S."/>
            <person name="Zhang L."/>
        </authorList>
    </citation>
    <scope>NUCLEOTIDE SEQUENCE [LARGE SCALE GENOMIC DNA]</scope>
    <source>
        <strain evidence="1">SQ_2022a</strain>
    </source>
</reference>
<sequence>MIYVRVNVGIFRCQERTHPPSDELHFIVMDANLSPNKGPAEELTSLSQIDNFFGLEPEDIHILSMLQDPRMQNSQLNYHLLEAVHEIQETRIVDSDHEGQKQTTHDATFEGNTCQHLPSEPAEDFTWPTSSNDFGVEDQDGHLFTVRPNQQLPLSGYISKPESPNPQLPTCSESPFPNLDAQGLPFLGGNMDNLWNRNKPFQSEKEYFIVEPAKKLTWIGDSGLVVPEPTPGNIFAELKLPPVHEDPGLPNLQLPGSGYISIPGLPNSQLPSSSQEFYLQNDTQVAQGLPFAGGTMPLPSFGDHNNQRFPPPLVETSYTSLNASLIYNGNSNGVDLFEGYISIPGLPNSQLPSSSEEFYFQNDTQVAQGLPFAGGIMPLPSFGDHNNQRFPPPLGETSYTSLNASLIYNGNSNGADLFEGYISIPGLPNSQLSSSSEEFYFQNNTQVAQGLPFAGGIMPLPSFGDHNNQRFPPPLVETSYTSLNASLIYNGNSNGADLGLSPQCKRAKLCSKGKDQRRPYNKFSPNERNNLIEGVQRYATTYGCWIKIKNEYFKNDPHRTPDNLKQKWKHMMERDPSLKKLYKRALIANKNDKFKSPKCKQGPNS</sequence>
<dbReference type="EMBL" id="CM045761">
    <property type="protein sequence ID" value="KAI8015374.1"/>
    <property type="molecule type" value="Genomic_DNA"/>
</dbReference>
<evidence type="ECO:0000313" key="1">
    <source>
        <dbReference type="EMBL" id="KAI8015374.1"/>
    </source>
</evidence>